<dbReference type="EMBL" id="CU928169">
    <property type="protein sequence ID" value="CAR23281.1"/>
    <property type="molecule type" value="Genomic_DNA"/>
</dbReference>
<dbReference type="InterPro" id="IPR019337">
    <property type="entry name" value="Telomere_length_regulation_dom"/>
</dbReference>
<dbReference type="InterPro" id="IPR051970">
    <property type="entry name" value="TEL2_Regulation"/>
</dbReference>
<feature type="compositionally biased region" description="Basic and acidic residues" evidence="2">
    <location>
        <begin position="551"/>
        <end position="565"/>
    </location>
</feature>
<dbReference type="InParanoid" id="C5DHM0"/>
<evidence type="ECO:0000256" key="1">
    <source>
        <dbReference type="ARBA" id="ARBA00006133"/>
    </source>
</evidence>
<dbReference type="InterPro" id="IPR016024">
    <property type="entry name" value="ARM-type_fold"/>
</dbReference>
<dbReference type="GO" id="GO:0051083">
    <property type="term" value="P:'de novo' cotranslational protein folding"/>
    <property type="evidence" value="ECO:0007669"/>
    <property type="project" value="TreeGrafter"/>
</dbReference>
<dbReference type="PANTHER" id="PTHR15830">
    <property type="entry name" value="TELOMERE LENGTH REGULATION PROTEIN TEL2 FAMILY MEMBER"/>
    <property type="match status" value="1"/>
</dbReference>
<dbReference type="RefSeq" id="XP_002553718.1">
    <property type="nucleotide sequence ID" value="XM_002553672.1"/>
</dbReference>
<dbReference type="PANTHER" id="PTHR15830:SF10">
    <property type="entry name" value="TELOMERE LENGTH REGULATION PROTEIN TEL2 HOMOLOG"/>
    <property type="match status" value="1"/>
</dbReference>
<proteinExistence type="inferred from homology"/>
<dbReference type="OrthoDB" id="10258062at2759"/>
<dbReference type="GO" id="GO:0051879">
    <property type="term" value="F:Hsp90 protein binding"/>
    <property type="evidence" value="ECO:0007669"/>
    <property type="project" value="TreeGrafter"/>
</dbReference>
<evidence type="ECO:0000256" key="2">
    <source>
        <dbReference type="SAM" id="MobiDB-lite"/>
    </source>
</evidence>
<comment type="similarity">
    <text evidence="1">Belongs to the TEL2 family.</text>
</comment>
<keyword evidence="5" id="KW-1185">Reference proteome</keyword>
<organism evidence="4 5">
    <name type="scientific">Lachancea thermotolerans (strain ATCC 56472 / CBS 6340 / NRRL Y-8284)</name>
    <name type="common">Yeast</name>
    <name type="synonym">Kluyveromyces thermotolerans</name>
    <dbReference type="NCBI Taxonomy" id="559295"/>
    <lineage>
        <taxon>Eukaryota</taxon>
        <taxon>Fungi</taxon>
        <taxon>Dikarya</taxon>
        <taxon>Ascomycota</taxon>
        <taxon>Saccharomycotina</taxon>
        <taxon>Saccharomycetes</taxon>
        <taxon>Saccharomycetales</taxon>
        <taxon>Saccharomycetaceae</taxon>
        <taxon>Lachancea</taxon>
    </lineage>
</organism>
<dbReference type="GO" id="GO:0005829">
    <property type="term" value="C:cytosol"/>
    <property type="evidence" value="ECO:0007669"/>
    <property type="project" value="TreeGrafter"/>
</dbReference>
<dbReference type="Proteomes" id="UP000002036">
    <property type="component" value="Chromosome E"/>
</dbReference>
<dbReference type="OMA" id="ERTMFIA"/>
<gene>
    <name evidence="4" type="ordered locus">KLTH0E05456g</name>
</gene>
<dbReference type="GO" id="GO:0042162">
    <property type="term" value="F:telomeric DNA binding"/>
    <property type="evidence" value="ECO:0007669"/>
    <property type="project" value="TreeGrafter"/>
</dbReference>
<dbReference type="eggNOG" id="KOG4346">
    <property type="taxonomic scope" value="Eukaryota"/>
</dbReference>
<dbReference type="HOGENOM" id="CLU_444244_0_0_1"/>
<name>C5DHM0_LACTC</name>
<protein>
    <submittedName>
        <fullName evidence="4">KLTH0E05456p</fullName>
    </submittedName>
</protein>
<feature type="region of interest" description="Disordered" evidence="2">
    <location>
        <begin position="547"/>
        <end position="576"/>
    </location>
</feature>
<dbReference type="GeneID" id="8291871"/>
<dbReference type="Gene3D" id="1.25.40.720">
    <property type="entry name" value="Telomere length regulation protein 2, C-terminal domain"/>
    <property type="match status" value="2"/>
</dbReference>
<accession>C5DHM0</accession>
<evidence type="ECO:0000259" key="3">
    <source>
        <dbReference type="Pfam" id="PF10193"/>
    </source>
</evidence>
<evidence type="ECO:0000313" key="4">
    <source>
        <dbReference type="EMBL" id="CAR23281.1"/>
    </source>
</evidence>
<reference evidence="4 5" key="1">
    <citation type="journal article" date="2009" name="Genome Res.">
        <title>Comparative genomics of protoploid Saccharomycetaceae.</title>
        <authorList>
            <consortium name="The Genolevures Consortium"/>
            <person name="Souciet J.-L."/>
            <person name="Dujon B."/>
            <person name="Gaillardin C."/>
            <person name="Johnston M."/>
            <person name="Baret P.V."/>
            <person name="Cliften P."/>
            <person name="Sherman D.J."/>
            <person name="Weissenbach J."/>
            <person name="Westhof E."/>
            <person name="Wincker P."/>
            <person name="Jubin C."/>
            <person name="Poulain J."/>
            <person name="Barbe V."/>
            <person name="Segurens B."/>
            <person name="Artiguenave F."/>
            <person name="Anthouard V."/>
            <person name="Vacherie B."/>
            <person name="Val M.-E."/>
            <person name="Fulton R.S."/>
            <person name="Minx P."/>
            <person name="Wilson R."/>
            <person name="Durrens P."/>
            <person name="Jean G."/>
            <person name="Marck C."/>
            <person name="Martin T."/>
            <person name="Nikolski M."/>
            <person name="Rolland T."/>
            <person name="Seret M.-L."/>
            <person name="Casaregola S."/>
            <person name="Despons L."/>
            <person name="Fairhead C."/>
            <person name="Fischer G."/>
            <person name="Lafontaine I."/>
            <person name="Leh V."/>
            <person name="Lemaire M."/>
            <person name="de Montigny J."/>
            <person name="Neuveglise C."/>
            <person name="Thierry A."/>
            <person name="Blanc-Lenfle I."/>
            <person name="Bleykasten C."/>
            <person name="Diffels J."/>
            <person name="Fritsch E."/>
            <person name="Frangeul L."/>
            <person name="Goeffon A."/>
            <person name="Jauniaux N."/>
            <person name="Kachouri-Lafond R."/>
            <person name="Payen C."/>
            <person name="Potier S."/>
            <person name="Pribylova L."/>
            <person name="Ozanne C."/>
            <person name="Richard G.-F."/>
            <person name="Sacerdot C."/>
            <person name="Straub M.-L."/>
            <person name="Talla E."/>
        </authorList>
    </citation>
    <scope>NUCLEOTIDE SEQUENCE [LARGE SCALE GENOMIC DNA]</scope>
    <source>
        <strain evidence="5">ATCC 56472 / CBS 6340 / NRRL Y-8284</strain>
    </source>
</reference>
<evidence type="ECO:0000313" key="5">
    <source>
        <dbReference type="Proteomes" id="UP000002036"/>
    </source>
</evidence>
<dbReference type="AlphaFoldDB" id="C5DHM0"/>
<dbReference type="KEGG" id="lth:KLTH0E05456g"/>
<sequence length="692" mass="78975">MSVNQAIETLKSQPSLEVISQCLITLKEETRSNIEAAAVIVKYVVLVYPSLSDQVRKLLVSNLSNSFLLLTHVMNFISLLQNSTEAKICKRFLIDTLRSNVTCLNSYMRLYTSSTEKQMLKATFFGSKLLNALNGEIDIEDYLEIMKNQLVYILARHEVVEEKACTDFFISFLSLHPACASNVFFGGLVFSNEDMFRKYVQLLRNSSAFTQKRLVKSMVQFLNSNTTYSSSDSIYNVLLHTGTSMIGFETLMRLRSNFLQAIVVHLLTDTELLNLYRYLMSFFPRPDHPEDETVCYLLSILLEKLTSAEREQKGHDPIFLDAVTSRLSSQNSEARERTMFIAKKIAGSELKYESSFTIEIPVILKPKTENIDYRVFWASSGIDVEGNLERKSFSSPSNKINNELASLKLSDEETNEEGPQIVFLKDLVREFELDNKSHRSQVFLLKATVKLVRQKIDFQLEIQSYSSILLSIIGSLSNTLEEPAFEEWKINALVSLLFVAPEKVVDLVRILFGNELSLQQRMSLLSALGLAARELRGIDDNMILKPQTDFPTKRLPWDEGDKESKPALAQSSRIDASPLRGEQVVWKSRKLKMNASETVAPENRFRKFAPKFFYPLAHGWLNGIDMGTYDHMFKKHYLSTMQIILSASFPHYEFRAMYQQMCTILENALEQGIEVDATRVSNLSKLALQELE</sequence>
<feature type="domain" description="Telomere length regulation protein conserved" evidence="3">
    <location>
        <begin position="421"/>
        <end position="532"/>
    </location>
</feature>
<dbReference type="FunCoup" id="C5DHM0">
    <property type="interactions" value="36"/>
</dbReference>
<dbReference type="SUPFAM" id="SSF48371">
    <property type="entry name" value="ARM repeat"/>
    <property type="match status" value="1"/>
</dbReference>
<dbReference type="InterPro" id="IPR038528">
    <property type="entry name" value="TEL2_C_sf"/>
</dbReference>
<dbReference type="STRING" id="559295.C5DHM0"/>
<dbReference type="Pfam" id="PF10193">
    <property type="entry name" value="Telomere_reg-2"/>
    <property type="match status" value="1"/>
</dbReference>